<organism evidence="1">
    <name type="scientific">Mariniphaga anaerophila</name>
    <dbReference type="NCBI Taxonomy" id="1484053"/>
    <lineage>
        <taxon>Bacteria</taxon>
        <taxon>Pseudomonadati</taxon>
        <taxon>Bacteroidota</taxon>
        <taxon>Bacteroidia</taxon>
        <taxon>Marinilabiliales</taxon>
        <taxon>Prolixibacteraceae</taxon>
        <taxon>Mariniphaga</taxon>
    </lineage>
</organism>
<proteinExistence type="predicted"/>
<dbReference type="Proteomes" id="UP000886047">
    <property type="component" value="Unassembled WGS sequence"/>
</dbReference>
<accession>A0A831LU98</accession>
<name>A0A831LU98_9BACT</name>
<evidence type="ECO:0000313" key="1">
    <source>
        <dbReference type="EMBL" id="HDR50701.1"/>
    </source>
</evidence>
<feature type="non-terminal residue" evidence="1">
    <location>
        <position position="1"/>
    </location>
</feature>
<reference evidence="1" key="1">
    <citation type="journal article" date="2020" name="mSystems">
        <title>Genome- and Community-Level Interaction Insights into Carbon Utilization and Element Cycling Functions of Hydrothermarchaeota in Hydrothermal Sediment.</title>
        <authorList>
            <person name="Zhou Z."/>
            <person name="Liu Y."/>
            <person name="Xu W."/>
            <person name="Pan J."/>
            <person name="Luo Z.H."/>
            <person name="Li M."/>
        </authorList>
    </citation>
    <scope>NUCLEOTIDE SEQUENCE [LARGE SCALE GENOMIC DNA]</scope>
    <source>
        <strain evidence="1">SpSt-1217</strain>
    </source>
</reference>
<dbReference type="NCBIfam" id="TIGR04183">
    <property type="entry name" value="Por_Secre_tail"/>
    <property type="match status" value="1"/>
</dbReference>
<dbReference type="InterPro" id="IPR026444">
    <property type="entry name" value="Secre_tail"/>
</dbReference>
<comment type="caution">
    <text evidence="1">The sequence shown here is derived from an EMBL/GenBank/DDBJ whole genome shotgun (WGS) entry which is preliminary data.</text>
</comment>
<protein>
    <submittedName>
        <fullName evidence="1">T9SS type A sorting domain-containing protein</fullName>
    </submittedName>
</protein>
<dbReference type="AlphaFoldDB" id="A0A831LU98"/>
<dbReference type="EMBL" id="DSDK01000207">
    <property type="protein sequence ID" value="HDR50701.1"/>
    <property type="molecule type" value="Genomic_DNA"/>
</dbReference>
<sequence>FGIHDLTGGNVFMLNLLKENHEELQLHSGEEFLAETINRTKEMLTENTIDLSIEEIRRENDSVYVQVLLKNKAGHKFPTGFPSRRAYLECLVTNDSDTLFHSGKNGSSALVNSDDERFEPHYEIINNENQVQIYEFVMGDTEGEVTTVLEKAYIPLKDNRIVPKGFSSSHLNYDTVKVVGQAVKDVDYFSGLGVESIVYAFPIPKTGNAAKVKVLLHYETAPESWLHELFEDAEKDEDIQRFKNMYYNTDRTPILITSDSLRLTASSTPEIQKEKYRIYPNPTSGKIYIDGVAEDCTYSVFNTGGLQVKKGFINRGESYIALNLPSGNYLLVLHLPDGEQISHSFILKN</sequence>
<gene>
    <name evidence="1" type="ORF">ENN90_03645</name>
</gene>